<dbReference type="EMBL" id="CP049055">
    <property type="protein sequence ID" value="QII12419.1"/>
    <property type="molecule type" value="Genomic_DNA"/>
</dbReference>
<reference evidence="3 4" key="3">
    <citation type="submission" date="2020-02" db="EMBL/GenBank/DDBJ databases">
        <title>Newly sequenced genome of strain CSTR1 showed variability in Candidatus Kuenenia stuttgartiensis genomes.</title>
        <authorList>
            <person name="Ding C."/>
            <person name="Adrian L."/>
        </authorList>
    </citation>
    <scope>NUCLEOTIDE SEQUENCE [LARGE SCALE GENOMIC DNA]</scope>
    <source>
        <strain evidence="3 4">CSTR1</strain>
    </source>
</reference>
<feature type="transmembrane region" description="Helical" evidence="1">
    <location>
        <begin position="219"/>
        <end position="237"/>
    </location>
</feature>
<keyword evidence="1" id="KW-0812">Transmembrane</keyword>
<evidence type="ECO:0000256" key="1">
    <source>
        <dbReference type="SAM" id="Phobius"/>
    </source>
</evidence>
<name>Q1Q5H6_KUEST</name>
<evidence type="ECO:0000313" key="4">
    <source>
        <dbReference type="Proteomes" id="UP000501926"/>
    </source>
</evidence>
<protein>
    <submittedName>
        <fullName evidence="2">Uncharacterized protein</fullName>
    </submittedName>
</protein>
<organism evidence="2">
    <name type="scientific">Kuenenia stuttgartiensis</name>
    <dbReference type="NCBI Taxonomy" id="174633"/>
    <lineage>
        <taxon>Bacteria</taxon>
        <taxon>Pseudomonadati</taxon>
        <taxon>Planctomycetota</taxon>
        <taxon>Candidatus Brocadiia</taxon>
        <taxon>Candidatus Brocadiales</taxon>
        <taxon>Candidatus Brocadiaceae</taxon>
        <taxon>Candidatus Kuenenia</taxon>
    </lineage>
</organism>
<proteinExistence type="predicted"/>
<evidence type="ECO:0000313" key="2">
    <source>
        <dbReference type="EMBL" id="CAJ75263.1"/>
    </source>
</evidence>
<accession>Q1Q5H6</accession>
<keyword evidence="1" id="KW-0472">Membrane</keyword>
<sequence>MQGSPSLYKLNIVHMDLKQRDGDLVGVLEKLNKKEKNEIAKVLKYDSFAELKNKYGVERDDLALEKEIRYAGSDWITDGVFSDDWATYGKIVRRVAKSVKAKYTDNTTAEDLEQRILRIIVDKAWEKMDEGKRREYEKTVCEFEDQMRAEDPEKLKELLEYLNVNSMRGMAPGVLLSAGMAFSFGGFLSYQILVIVMAAIGRTLGIKIAMNAVTKSAALFIPGLNIVMGVWMAWDVMRIISGPAMRKIVPVVPLLCMARIRQRAEG</sequence>
<gene>
    <name evidence="3" type="ORF">KsCSTR_30400</name>
    <name evidence="2" type="ORF">kuste4501</name>
</gene>
<dbReference type="Proteomes" id="UP000501926">
    <property type="component" value="Chromosome"/>
</dbReference>
<dbReference type="AlphaFoldDB" id="Q1Q5H6"/>
<evidence type="ECO:0000313" key="3">
    <source>
        <dbReference type="EMBL" id="QII12419.1"/>
    </source>
</evidence>
<feature type="transmembrane region" description="Helical" evidence="1">
    <location>
        <begin position="174"/>
        <end position="199"/>
    </location>
</feature>
<dbReference type="EMBL" id="CT573071">
    <property type="protein sequence ID" value="CAJ75263.1"/>
    <property type="molecule type" value="Genomic_DNA"/>
</dbReference>
<reference evidence="2" key="2">
    <citation type="submission" date="2006-01" db="EMBL/GenBank/DDBJ databases">
        <authorList>
            <person name="Genoscope"/>
        </authorList>
    </citation>
    <scope>NUCLEOTIDE SEQUENCE</scope>
</reference>
<dbReference type="RefSeq" id="WP_169703348.1">
    <property type="nucleotide sequence ID" value="NZ_OCTL01000050.1"/>
</dbReference>
<reference evidence="2" key="1">
    <citation type="journal article" date="2006" name="Nature">
        <title>Deciphering the evolution and metabolism of an anammox bacterium from a community genome.</title>
        <authorList>
            <person name="Strous M."/>
            <person name="Pelletier E."/>
            <person name="Mangenot S."/>
            <person name="Rattei T."/>
            <person name="Lehner A."/>
            <person name="Taylor M.W."/>
            <person name="Horn M."/>
            <person name="Daims H."/>
            <person name="Bartol-Mavel D."/>
            <person name="Wincker P."/>
            <person name="Barbe V."/>
            <person name="Fonknechten N."/>
            <person name="Vallenet D."/>
            <person name="Segurens B."/>
            <person name="Schenowitz-Truong C."/>
            <person name="Medigue C."/>
            <person name="Collingro A."/>
            <person name="Snel B."/>
            <person name="Dutilh B.E."/>
            <person name="OpDenCamp H.J.M."/>
            <person name="vanDerDrift C."/>
            <person name="Cirpus I."/>
            <person name="vanDePas-Schoonen K.T."/>
            <person name="Harhangi H.R."/>
            <person name="vanNiftrik L."/>
            <person name="Schmid M."/>
            <person name="Keltjens J."/>
            <person name="vanDeVossenberg J."/>
            <person name="Kartal B."/>
            <person name="Meier H."/>
            <person name="Frishman D."/>
            <person name="Huynen M.A."/>
            <person name="Mewes H."/>
            <person name="Weissenbach J."/>
            <person name="Jetten M.S.M."/>
            <person name="Wagner M."/>
            <person name="LePaslier D."/>
        </authorList>
    </citation>
    <scope>NUCLEOTIDE SEQUENCE</scope>
</reference>
<keyword evidence="1" id="KW-1133">Transmembrane helix</keyword>